<keyword evidence="10 15" id="KW-0234">DNA repair</keyword>
<comment type="similarity">
    <text evidence="2 15">Belongs to the FPG family.</text>
</comment>
<evidence type="ECO:0000256" key="10">
    <source>
        <dbReference type="ARBA" id="ARBA00023204"/>
    </source>
</evidence>
<keyword evidence="4 15" id="KW-0479">Metal-binding</keyword>
<reference evidence="18 19" key="1">
    <citation type="journal article" date="2013" name="Genome Announc.">
        <title>Genome Sequence of Mycoplasma columbinum Strain SF7.</title>
        <authorList>
            <person name="Guo Z."/>
            <person name="Xu X."/>
            <person name="Zheng Q."/>
            <person name="Li T."/>
            <person name="Kuang S."/>
            <person name="Zhang Z."/>
            <person name="Chen Y."/>
            <person name="Lu X."/>
            <person name="Zhou R."/>
            <person name="Bi D."/>
            <person name="Jin H."/>
        </authorList>
    </citation>
    <scope>NUCLEOTIDE SEQUENCE [LARGE SCALE GENOMIC DNA]</scope>
    <source>
        <strain evidence="18 19">SF7</strain>
    </source>
</reference>
<comment type="catalytic activity">
    <reaction evidence="14 15">
        <text>2'-deoxyribonucleotide-(2'-deoxyribose 5'-phosphate)-2'-deoxyribonucleotide-DNA = a 3'-end 2'-deoxyribonucleotide-(2,3-dehydro-2,3-deoxyribose 5'-phosphate)-DNA + a 5'-end 5'-phospho-2'-deoxyribonucleoside-DNA + H(+)</text>
        <dbReference type="Rhea" id="RHEA:66592"/>
        <dbReference type="Rhea" id="RHEA-COMP:13180"/>
        <dbReference type="Rhea" id="RHEA-COMP:16897"/>
        <dbReference type="Rhea" id="RHEA-COMP:17067"/>
        <dbReference type="ChEBI" id="CHEBI:15378"/>
        <dbReference type="ChEBI" id="CHEBI:136412"/>
        <dbReference type="ChEBI" id="CHEBI:157695"/>
        <dbReference type="ChEBI" id="CHEBI:167181"/>
        <dbReference type="EC" id="4.2.99.18"/>
    </reaction>
</comment>
<evidence type="ECO:0000256" key="9">
    <source>
        <dbReference type="ARBA" id="ARBA00023125"/>
    </source>
</evidence>
<keyword evidence="19" id="KW-1185">Reference proteome</keyword>
<dbReference type="InterPro" id="IPR000214">
    <property type="entry name" value="Znf_DNA_glyclase/AP_lyase"/>
</dbReference>
<evidence type="ECO:0000256" key="11">
    <source>
        <dbReference type="ARBA" id="ARBA00023239"/>
    </source>
</evidence>
<keyword evidence="5 15" id="KW-0227">DNA damage</keyword>
<dbReference type="CDD" id="cd08966">
    <property type="entry name" value="EcFpg-like_N"/>
    <property type="match status" value="1"/>
</dbReference>
<dbReference type="Gene3D" id="3.20.190.10">
    <property type="entry name" value="MutM-like, N-terminal"/>
    <property type="match status" value="1"/>
</dbReference>
<keyword evidence="13 15" id="KW-0326">Glycosidase</keyword>
<dbReference type="EC" id="3.2.2.23" evidence="15"/>
<feature type="active site" description="Proton donor" evidence="15">
    <location>
        <position position="3"/>
    </location>
</feature>
<evidence type="ECO:0000256" key="8">
    <source>
        <dbReference type="ARBA" id="ARBA00022833"/>
    </source>
</evidence>
<keyword evidence="7 15" id="KW-0378">Hydrolase</keyword>
<dbReference type="EC" id="4.2.99.18" evidence="15"/>
<comment type="function">
    <text evidence="15">Involved in base excision repair of DNA damaged by oxidation or by mutagenic agents. Acts as DNA glycosylase that recognizes and removes damaged bases. Has a preference for oxidized purines, such as 7,8-dihydro-8-oxoguanine (8-oxoG). Has AP (apurinic/apyrimidinic) lyase activity and introduces nicks in the DNA strand. Cleaves the DNA backbone by beta-delta elimination to generate a single-strand break at the site of the removed base with both 3'- and 5'-phosphates.</text>
</comment>
<dbReference type="GO" id="GO:0003684">
    <property type="term" value="F:damaged DNA binding"/>
    <property type="evidence" value="ECO:0007669"/>
    <property type="project" value="InterPro"/>
</dbReference>
<dbReference type="Pfam" id="PF06827">
    <property type="entry name" value="zf-FPG_IleRS"/>
    <property type="match status" value="1"/>
</dbReference>
<dbReference type="PROSITE" id="PS51068">
    <property type="entry name" value="FPG_CAT"/>
    <property type="match status" value="1"/>
</dbReference>
<keyword evidence="6 15" id="KW-0863">Zinc-finger</keyword>
<dbReference type="AlphaFoldDB" id="F9UJW0"/>
<dbReference type="PANTHER" id="PTHR22993">
    <property type="entry name" value="FORMAMIDOPYRIMIDINE-DNA GLYCOSYLASE"/>
    <property type="match status" value="1"/>
</dbReference>
<feature type="active site" description="Proton donor; for delta-elimination activity" evidence="15">
    <location>
        <position position="262"/>
    </location>
</feature>
<evidence type="ECO:0000256" key="5">
    <source>
        <dbReference type="ARBA" id="ARBA00022763"/>
    </source>
</evidence>
<dbReference type="SMART" id="SM01232">
    <property type="entry name" value="H2TH"/>
    <property type="match status" value="1"/>
</dbReference>
<feature type="binding site" evidence="15">
    <location>
        <position position="112"/>
    </location>
    <ligand>
        <name>DNA</name>
        <dbReference type="ChEBI" id="CHEBI:16991"/>
    </ligand>
</feature>
<name>F9UJW0_9BACT</name>
<evidence type="ECO:0000256" key="7">
    <source>
        <dbReference type="ARBA" id="ARBA00022801"/>
    </source>
</evidence>
<keyword evidence="11 15" id="KW-0456">Lyase</keyword>
<evidence type="ECO:0000259" key="17">
    <source>
        <dbReference type="PROSITE" id="PS51068"/>
    </source>
</evidence>
<feature type="binding site" evidence="15">
    <location>
        <position position="93"/>
    </location>
    <ligand>
        <name>DNA</name>
        <dbReference type="ChEBI" id="CHEBI:16991"/>
    </ligand>
</feature>
<feature type="active site" description="Proton donor; for beta-elimination activity" evidence="15">
    <location>
        <position position="59"/>
    </location>
</feature>
<comment type="cofactor">
    <cofactor evidence="15">
        <name>Zn(2+)</name>
        <dbReference type="ChEBI" id="CHEBI:29105"/>
    </cofactor>
    <text evidence="15">Binds 1 zinc ion per subunit.</text>
</comment>
<dbReference type="STRING" id="1037410.MCSF7_00834"/>
<feature type="binding site" evidence="15">
    <location>
        <position position="153"/>
    </location>
    <ligand>
        <name>DNA</name>
        <dbReference type="ChEBI" id="CHEBI:16991"/>
    </ligand>
</feature>
<evidence type="ECO:0000256" key="2">
    <source>
        <dbReference type="ARBA" id="ARBA00009409"/>
    </source>
</evidence>
<dbReference type="EMBL" id="AFXA01000009">
    <property type="protein sequence ID" value="EGV00306.1"/>
    <property type="molecule type" value="Genomic_DNA"/>
</dbReference>
<evidence type="ECO:0000313" key="18">
    <source>
        <dbReference type="EMBL" id="EGV00306.1"/>
    </source>
</evidence>
<comment type="caution">
    <text evidence="18">The sequence shown here is derived from an EMBL/GenBank/DDBJ whole genome shotgun (WGS) entry which is preliminary data.</text>
</comment>
<dbReference type="SUPFAM" id="SSF57716">
    <property type="entry name" value="Glucocorticoid receptor-like (DNA-binding domain)"/>
    <property type="match status" value="1"/>
</dbReference>
<keyword evidence="12 15" id="KW-0511">Multifunctional enzyme</keyword>
<evidence type="ECO:0000256" key="13">
    <source>
        <dbReference type="ARBA" id="ARBA00023295"/>
    </source>
</evidence>
<dbReference type="PANTHER" id="PTHR22993:SF9">
    <property type="entry name" value="FORMAMIDOPYRIMIDINE-DNA GLYCOSYLASE"/>
    <property type="match status" value="1"/>
</dbReference>
<protein>
    <recommendedName>
        <fullName evidence="15">Formamidopyrimidine-DNA glycosylase</fullName>
        <shortName evidence="15">Fapy-DNA glycosylase</shortName>
        <ecNumber evidence="15">3.2.2.23</ecNumber>
    </recommendedName>
    <alternativeName>
        <fullName evidence="15">DNA-(apurinic or apyrimidinic site) lyase MutM</fullName>
        <shortName evidence="15">AP lyase MutM</shortName>
        <ecNumber evidence="15">4.2.99.18</ecNumber>
    </alternativeName>
</protein>
<gene>
    <name evidence="15" type="primary">mutM</name>
    <name evidence="15" type="synonym">fpg</name>
    <name evidence="18" type="ORF">MCSF7_00834</name>
</gene>
<dbReference type="HAMAP" id="MF_00103">
    <property type="entry name" value="Fapy_DNA_glycosyl"/>
    <property type="match status" value="1"/>
</dbReference>
<dbReference type="InterPro" id="IPR020629">
    <property type="entry name" value="FPG_Glyclase"/>
</dbReference>
<feature type="active site" description="Schiff-base intermediate with DNA" evidence="15">
    <location>
        <position position="2"/>
    </location>
</feature>
<evidence type="ECO:0000256" key="1">
    <source>
        <dbReference type="ARBA" id="ARBA00001668"/>
    </source>
</evidence>
<dbReference type="Proteomes" id="UP000004978">
    <property type="component" value="Unassembled WGS sequence"/>
</dbReference>
<dbReference type="Pfam" id="PF06831">
    <property type="entry name" value="H2TH"/>
    <property type="match status" value="1"/>
</dbReference>
<evidence type="ECO:0000259" key="16">
    <source>
        <dbReference type="PROSITE" id="PS51066"/>
    </source>
</evidence>
<dbReference type="Pfam" id="PF01149">
    <property type="entry name" value="Fapy_DNA_glyco"/>
    <property type="match status" value="1"/>
</dbReference>
<dbReference type="SUPFAM" id="SSF46946">
    <property type="entry name" value="S13-like H2TH domain"/>
    <property type="match status" value="1"/>
</dbReference>
<sequence>MPEMPEVITVVNDLKVKILGKKITKLDIYKDKLIKEVSPLEFKKFLLNETIEDLYNIGKHIIFKLSNEKYLLSHLRMTGKYNTYKKMRSLEAHDYLVFSFDDNSTLYYNDARQFGTFHIRTKENLMTSNPLAKLAPTPDLINVDDLYQKIRRKSIPIKNLILDQSFVLGIGNIYANEALWATKIHPTTKTNKLTLEQLRNLIKAADEIMQESIKQGGSSIQSYSSVDGVRGNFQNFLKVHMKDNKPCPRCQTLIEKIYVGQRGTYYCPHCQKD</sequence>
<dbReference type="PROSITE" id="PS51066">
    <property type="entry name" value="ZF_FPG_2"/>
    <property type="match status" value="1"/>
</dbReference>
<dbReference type="GO" id="GO:0006284">
    <property type="term" value="P:base-excision repair"/>
    <property type="evidence" value="ECO:0007669"/>
    <property type="project" value="InterPro"/>
</dbReference>
<organism evidence="18 19">
    <name type="scientific">Mycoplasmopsis columbina SF7</name>
    <dbReference type="NCBI Taxonomy" id="1037410"/>
    <lineage>
        <taxon>Bacteria</taxon>
        <taxon>Bacillati</taxon>
        <taxon>Mycoplasmatota</taxon>
        <taxon>Mycoplasmoidales</taxon>
        <taxon>Metamycoplasmataceae</taxon>
        <taxon>Mycoplasmopsis</taxon>
    </lineage>
</organism>
<evidence type="ECO:0000256" key="4">
    <source>
        <dbReference type="ARBA" id="ARBA00022723"/>
    </source>
</evidence>
<feature type="domain" description="Formamidopyrimidine-DNA glycosylase catalytic" evidence="17">
    <location>
        <begin position="2"/>
        <end position="115"/>
    </location>
</feature>
<evidence type="ECO:0000256" key="12">
    <source>
        <dbReference type="ARBA" id="ARBA00023268"/>
    </source>
</evidence>
<dbReference type="SUPFAM" id="SSF81624">
    <property type="entry name" value="N-terminal domain of MutM-like DNA repair proteins"/>
    <property type="match status" value="1"/>
</dbReference>
<accession>F9UJW0</accession>
<dbReference type="Gene3D" id="1.10.8.50">
    <property type="match status" value="1"/>
</dbReference>
<proteinExistence type="inferred from homology"/>
<dbReference type="GO" id="GO:0003690">
    <property type="term" value="F:double-stranded DNA binding"/>
    <property type="evidence" value="ECO:0007669"/>
    <property type="project" value="UniProtKB-ARBA"/>
</dbReference>
<dbReference type="InterPro" id="IPR010663">
    <property type="entry name" value="Znf_FPG/IleRS"/>
</dbReference>
<dbReference type="NCBIfam" id="TIGR00577">
    <property type="entry name" value="fpg"/>
    <property type="match status" value="1"/>
</dbReference>
<dbReference type="SMART" id="SM00898">
    <property type="entry name" value="Fapy_DNA_glyco"/>
    <property type="match status" value="1"/>
</dbReference>
<dbReference type="FunFam" id="1.10.8.50:FF:000003">
    <property type="entry name" value="Formamidopyrimidine-DNA glycosylase"/>
    <property type="match status" value="1"/>
</dbReference>
<keyword evidence="9 15" id="KW-0238">DNA-binding</keyword>
<evidence type="ECO:0000256" key="3">
    <source>
        <dbReference type="ARBA" id="ARBA00011245"/>
    </source>
</evidence>
<dbReference type="InterPro" id="IPR035937">
    <property type="entry name" value="FPG_N"/>
</dbReference>
<comment type="catalytic activity">
    <reaction evidence="1 15">
        <text>Hydrolysis of DNA containing ring-opened 7-methylguanine residues, releasing 2,6-diamino-4-hydroxy-5-(N-methyl)formamidopyrimidine.</text>
        <dbReference type="EC" id="3.2.2.23"/>
    </reaction>
</comment>
<comment type="subunit">
    <text evidence="3 15">Monomer.</text>
</comment>
<dbReference type="GO" id="GO:0140078">
    <property type="term" value="F:class I DNA-(apurinic or apyrimidinic site) endonuclease activity"/>
    <property type="evidence" value="ECO:0007669"/>
    <property type="project" value="UniProtKB-EC"/>
</dbReference>
<dbReference type="InterPro" id="IPR012319">
    <property type="entry name" value="FPG_cat"/>
</dbReference>
<feature type="domain" description="FPG-type" evidence="16">
    <location>
        <begin position="238"/>
        <end position="272"/>
    </location>
</feature>
<dbReference type="InterPro" id="IPR010979">
    <property type="entry name" value="Ribosomal_uS13-like_H2TH"/>
</dbReference>
<evidence type="ECO:0000256" key="6">
    <source>
        <dbReference type="ARBA" id="ARBA00022771"/>
    </source>
</evidence>
<evidence type="ECO:0000256" key="14">
    <source>
        <dbReference type="ARBA" id="ARBA00044632"/>
    </source>
</evidence>
<evidence type="ECO:0000256" key="15">
    <source>
        <dbReference type="HAMAP-Rule" id="MF_00103"/>
    </source>
</evidence>
<dbReference type="InterPro" id="IPR015886">
    <property type="entry name" value="H2TH_FPG"/>
</dbReference>
<dbReference type="eggNOG" id="COG0266">
    <property type="taxonomic scope" value="Bacteria"/>
</dbReference>
<keyword evidence="8 15" id="KW-0862">Zinc</keyword>
<dbReference type="GO" id="GO:0034039">
    <property type="term" value="F:8-oxo-7,8-dihydroguanine DNA N-glycosylase activity"/>
    <property type="evidence" value="ECO:0007669"/>
    <property type="project" value="TreeGrafter"/>
</dbReference>
<dbReference type="GO" id="GO:0008270">
    <property type="term" value="F:zinc ion binding"/>
    <property type="evidence" value="ECO:0007669"/>
    <property type="project" value="UniProtKB-UniRule"/>
</dbReference>
<evidence type="ECO:0000313" key="19">
    <source>
        <dbReference type="Proteomes" id="UP000004978"/>
    </source>
</evidence>
<dbReference type="NCBIfam" id="NF002211">
    <property type="entry name" value="PRK01103.1"/>
    <property type="match status" value="1"/>
</dbReference>
<dbReference type="RefSeq" id="WP_006608577.1">
    <property type="nucleotide sequence ID" value="NZ_AFXA01000009.1"/>
</dbReference>